<keyword evidence="7" id="KW-0131">Cell cycle</keyword>
<evidence type="ECO:0000256" key="10">
    <source>
        <dbReference type="SAM" id="MobiDB-lite"/>
    </source>
</evidence>
<dbReference type="Pfam" id="PF05103">
    <property type="entry name" value="DivIVA"/>
    <property type="match status" value="1"/>
</dbReference>
<name>A0A5Q6RK25_9ACTN</name>
<evidence type="ECO:0000256" key="9">
    <source>
        <dbReference type="SAM" id="Coils"/>
    </source>
</evidence>
<dbReference type="EMBL" id="VDFQ02000007">
    <property type="protein sequence ID" value="KAA1418310.1"/>
    <property type="molecule type" value="Genomic_DNA"/>
</dbReference>
<comment type="subcellular location">
    <subcellularLocation>
        <location evidence="1">Cytoplasm</location>
    </subcellularLocation>
</comment>
<dbReference type="RefSeq" id="WP_149771599.1">
    <property type="nucleotide sequence ID" value="NZ_VDFQ02000007.1"/>
</dbReference>
<dbReference type="GO" id="GO:0005737">
    <property type="term" value="C:cytoplasm"/>
    <property type="evidence" value="ECO:0007669"/>
    <property type="project" value="UniProtKB-SubCell"/>
</dbReference>
<comment type="caution">
    <text evidence="11">The sequence shown here is derived from an EMBL/GenBank/DDBJ whole genome shotgun (WGS) entry which is preliminary data.</text>
</comment>
<dbReference type="InterPro" id="IPR007793">
    <property type="entry name" value="DivIVA_fam"/>
</dbReference>
<evidence type="ECO:0000256" key="8">
    <source>
        <dbReference type="ARBA" id="ARBA00031737"/>
    </source>
</evidence>
<feature type="region of interest" description="Disordered" evidence="10">
    <location>
        <begin position="184"/>
        <end position="204"/>
    </location>
</feature>
<feature type="compositionally biased region" description="Basic and acidic residues" evidence="10">
    <location>
        <begin position="121"/>
        <end position="133"/>
    </location>
</feature>
<keyword evidence="4" id="KW-0963">Cytoplasm</keyword>
<feature type="compositionally biased region" description="Basic and acidic residues" evidence="10">
    <location>
        <begin position="188"/>
        <end position="198"/>
    </location>
</feature>
<evidence type="ECO:0000256" key="7">
    <source>
        <dbReference type="ARBA" id="ARBA00023306"/>
    </source>
</evidence>
<evidence type="ECO:0000313" key="12">
    <source>
        <dbReference type="Proteomes" id="UP000307768"/>
    </source>
</evidence>
<dbReference type="InterPro" id="IPR019933">
    <property type="entry name" value="DivIVA_domain"/>
</dbReference>
<evidence type="ECO:0000256" key="5">
    <source>
        <dbReference type="ARBA" id="ARBA00022618"/>
    </source>
</evidence>
<keyword evidence="6 9" id="KW-0175">Coiled coil</keyword>
<dbReference type="OrthoDB" id="4946401at2"/>
<evidence type="ECO:0000256" key="6">
    <source>
        <dbReference type="ARBA" id="ARBA00023054"/>
    </source>
</evidence>
<accession>A0A5Q6RK25</accession>
<proteinExistence type="inferred from homology"/>
<feature type="region of interest" description="Disordered" evidence="10">
    <location>
        <begin position="118"/>
        <end position="149"/>
    </location>
</feature>
<evidence type="ECO:0000313" key="11">
    <source>
        <dbReference type="EMBL" id="KAA1418310.1"/>
    </source>
</evidence>
<evidence type="ECO:0000256" key="3">
    <source>
        <dbReference type="ARBA" id="ARBA00018787"/>
    </source>
</evidence>
<feature type="coiled-coil region" evidence="9">
    <location>
        <begin position="35"/>
        <end position="62"/>
    </location>
</feature>
<protein>
    <recommendedName>
        <fullName evidence="3">Cell wall synthesis protein Wag31</fullName>
    </recommendedName>
    <alternativeName>
        <fullName evidence="8">Antigen 84</fullName>
    </alternativeName>
</protein>
<keyword evidence="5" id="KW-0132">Cell division</keyword>
<evidence type="ECO:0000256" key="4">
    <source>
        <dbReference type="ARBA" id="ARBA00022490"/>
    </source>
</evidence>
<reference evidence="11 12" key="1">
    <citation type="submission" date="2019-09" db="EMBL/GenBank/DDBJ databases">
        <title>Mumia zhuanghuii sp. nov. isolated from the intestinal contents of plateau pika (Ochotona curzoniae) in the Qinghai-Tibet plateau of China.</title>
        <authorList>
            <person name="Tian Z."/>
        </authorList>
    </citation>
    <scope>NUCLEOTIDE SEQUENCE [LARGE SCALE GENOMIC DNA]</scope>
    <source>
        <strain evidence="12">350</strain>
    </source>
</reference>
<dbReference type="PANTHER" id="PTHR35794:SF2">
    <property type="entry name" value="CELL DIVISION PROTEIN DIVIVA"/>
    <property type="match status" value="1"/>
</dbReference>
<dbReference type="Gene3D" id="6.10.250.660">
    <property type="match status" value="1"/>
</dbReference>
<gene>
    <name evidence="11" type="ORF">FE697_021040</name>
</gene>
<dbReference type="AlphaFoldDB" id="A0A5Q6RK25"/>
<organism evidence="11 12">
    <name type="scientific">Mumia zhuanghuii</name>
    <dbReference type="NCBI Taxonomy" id="2585211"/>
    <lineage>
        <taxon>Bacteria</taxon>
        <taxon>Bacillati</taxon>
        <taxon>Actinomycetota</taxon>
        <taxon>Actinomycetes</taxon>
        <taxon>Propionibacteriales</taxon>
        <taxon>Nocardioidaceae</taxon>
        <taxon>Mumia</taxon>
    </lineage>
</organism>
<dbReference type="NCBIfam" id="TIGR03544">
    <property type="entry name" value="DivI1A_domain"/>
    <property type="match status" value="1"/>
</dbReference>
<dbReference type="GO" id="GO:0051301">
    <property type="term" value="P:cell division"/>
    <property type="evidence" value="ECO:0007669"/>
    <property type="project" value="UniProtKB-KW"/>
</dbReference>
<evidence type="ECO:0000256" key="1">
    <source>
        <dbReference type="ARBA" id="ARBA00004496"/>
    </source>
</evidence>
<evidence type="ECO:0000256" key="2">
    <source>
        <dbReference type="ARBA" id="ARBA00009008"/>
    </source>
</evidence>
<comment type="similarity">
    <text evidence="2">Belongs to the DivIVA family.</text>
</comment>
<dbReference type="PANTHER" id="PTHR35794">
    <property type="entry name" value="CELL DIVISION PROTEIN DIVIVA"/>
    <property type="match status" value="1"/>
</dbReference>
<dbReference type="Proteomes" id="UP000307768">
    <property type="component" value="Unassembled WGS sequence"/>
</dbReference>
<sequence>MTTPIDVNKIASEIRRASFTVRRRGFDEDEVGIFLRELATAVQRLEDENDSLRTELKARDVKSTEPISAQAVIMFAEAQKIADSLIDEAVSHARELMVSARSQQRDIVRDAHAAAAAAAEKAAETAEQVRAEQSRSAPDNGDGSGGTRYDHPIAEIEYVRTFAKVAQIQLRSVLDALTEQVDALGEMPRLDQVDESRQRPRRDR</sequence>